<evidence type="ECO:0000313" key="1">
    <source>
        <dbReference type="EMBL" id="QWT29925.1"/>
    </source>
</evidence>
<reference evidence="1 2" key="1">
    <citation type="submission" date="2021-03" db="EMBL/GenBank/DDBJ databases">
        <authorList>
            <person name="Alqahtani R."/>
            <person name="Behailu E."/>
            <person name="Cappabianca D.W."/>
            <person name="Csanadi-Schwartz K.M."/>
            <person name="Dalal A.S."/>
            <person name="Fahim M.S."/>
            <person name="Franklin J.M."/>
            <person name="Gluckman M.H."/>
            <person name="Levine C.J."/>
            <person name="Martin N."/>
            <person name="Milza N."/>
            <person name="Najmabadi R."/>
            <person name="Newman A.M."/>
            <person name="Pajunar M."/>
            <person name="Qalawee I."/>
            <person name="Rizvi A."/>
            <person name="Samuel A."/>
            <person name="Smith A."/>
            <person name="Swann F.E."/>
            <person name="Sweeney P."/>
            <person name="Torres N.R."/>
            <person name="Ventrone L."/>
            <person name="Ventura L."/>
            <person name="Wroe M."/>
            <person name="Acquaye N.A."/>
            <person name="Agnes T.J."/>
            <person name="Ahmed A."/>
            <person name="Ahmed S."/>
            <person name="Amodu B.A."/>
            <person name="Arefeayne N.F."/>
            <person name="Asamoah-Frimpong E.A."/>
            <person name="Attaran A."/>
            <person name="Barragan J.M."/>
            <person name="Baumgarten L.N."/>
            <person name="Berhane B."/>
            <person name="Beyene A."/>
            <person name="Bhattarai B."/>
            <person name="Biondokin D.V."/>
            <person name="Boone B.K."/>
            <person name="Burney S.Z."/>
            <person name="Cayanan J.T."/>
            <person name="Cesta G."/>
            <person name="Chang J."/>
            <person name="Chavez J."/>
            <person name="Chorbajian C."/>
            <person name="Christian S."/>
            <person name="Corns J.R."/>
            <person name="Corns N.R."/>
            <person name="Cowan J.T."/>
            <person name="Coyne C."/>
            <person name="Dadzie B."/>
            <person name="Datu D.V."/>
            <person name="Deng B.C."/>
            <person name="Der L."/>
            <person name="Dickerson K."/>
            <person name="Dozier E."/>
            <person name="Egbunine A.O."/>
            <person name="Farooq M."/>
            <person name="Fonge A.E."/>
            <person name="Ghomsi-Nono M.P."/>
            <person name="Giampietro H."/>
            <person name="Gunnison R.P."/>
            <person name="Han S.H."/>
            <person name="Hennigan A.J."/>
            <person name="Hong A.N."/>
            <person name="Ijomor E.C."/>
            <person name="Jalali A."/>
            <person name="Jamil T.Z."/>
            <person name="Jenkins C.R."/>
            <person name="Joseph M.A."/>
            <person name="Jowanowitch O.J."/>
            <person name="Kang D."/>
            <person name="Khan A."/>
            <person name="Khan Z.K."/>
            <person name="Kiewe T."/>
            <person name="Kjerulf A.B."/>
            <person name="Kolosey V."/>
            <person name="Kurup M."/>
            <person name="Lee V.H."/>
            <person name="Llontop-Maldonado V."/>
            <person name="Long P."/>
            <person name="Lu N."/>
            <person name="Majekodunmi A."/>
            <person name="Malik H.W."/>
            <person name="Marcellino S.C."/>
            <person name="Martinez L.A."/>
            <person name="Meher F.N."/>
            <person name="Michelin M.A."/>
            <person name="Mitchell K.G."/>
            <person name="Mullens W.J."/>
            <person name="Nwakama C."/>
            <person name="Nwosu F.T."/>
            <person name="Oboh E.C."/>
            <person name="Odujinrin O."/>
            <person name="Ogunsan O."/>
            <person name="O'Neill K."/>
            <person name="Oxlaj J.A."/>
            <person name="Patel A.K."/>
            <person name="Patel B.R."/>
            <person name="Pham Q."/>
            <person name="Porter J."/>
            <person name="Portes J."/>
            <person name="Prokopenko A."/>
            <person name="Quraishi M."/>
            <person name="Qureshi M."/>
            <person name="Rivera A."/>
            <person name="Rubalsky V."/>
            <person name="Saikali Y."/>
            <person name="Saqaf K."/>
            <person name="Saroya S.R."/>
            <person name="Seas A."/>
            <person name="Shadrick R.E."/>
            <person name="Sharda N."/>
            <person name="Sigindere M.T."/>
            <person name="Simbi V.G."/>
            <person name="Thuzar C."/>
            <person name="Tran K."/>
            <person name="Tran V.D."/>
            <person name="Trang W."/>
            <person name="Vaishnav N."/>
            <person name="Vuong K."/>
            <person name="Walker C."/>
            <person name="Wallace S.A."/>
            <person name="Warfield J.C."/>
            <person name="Wikina T."/>
            <person name="Wobbeking F.T."/>
            <person name="Worrent L.D."/>
            <person name="Yan T."/>
            <person name="Zehra A."/>
            <person name="Avazpour P."/>
            <person name="Kim F.M."/>
            <person name="Mason K."/>
            <person name="Nguyen D.A."/>
            <person name="Pettit S.M."/>
            <person name="Zhou O.J."/>
            <person name="Brissett D.L."/>
            <person name="Gualtieri C."/>
            <person name="Hufford T.M."/>
            <person name="Ko J.M."/>
            <person name="Novak J.K."/>
            <person name="Smith Z.M."/>
            <person name="Mayer-Bacon C."/>
            <person name="Erill I."/>
            <person name="Caruso S.M."/>
            <person name="Garlena R.A."/>
            <person name="Russell D.A."/>
            <person name="Pope W.H."/>
            <person name="Jacobs-Sera D."/>
            <person name="Hatfull G.F."/>
        </authorList>
    </citation>
    <scope>NUCLEOTIDE SEQUENCE [LARGE SCALE GENOMIC DNA]</scope>
</reference>
<dbReference type="EMBL" id="MW822145">
    <property type="protein sequence ID" value="QWT29925.1"/>
    <property type="molecule type" value="Genomic_DNA"/>
</dbReference>
<accession>A0A8F2IW98</accession>
<evidence type="ECO:0000313" key="2">
    <source>
        <dbReference type="Proteomes" id="UP000683399"/>
    </source>
</evidence>
<dbReference type="KEGG" id="vg:77927601"/>
<keyword evidence="2" id="KW-1185">Reference proteome</keyword>
<proteinExistence type="predicted"/>
<sequence>MIRCLNSAKFSMLVDIVKPDAAPDDTSSSTGHWEWVQDPDSGAFIQVWVTDDPNTPEVEGRVVTVKCRAKAALTGSIRAAEHFGSEYLNDEWVKLELPFNADITLRDRVMNIRTLKGQTLWSEEESDGNPPTTFDVFRVSPEIDGFGNLIGKIALVKRAVVQ</sequence>
<dbReference type="Proteomes" id="UP000683399">
    <property type="component" value="Segment"/>
</dbReference>
<protein>
    <submittedName>
        <fullName evidence="1">Head-to-tail stopper</fullName>
    </submittedName>
</protein>
<gene>
    <name evidence="1" type="primary">32</name>
    <name evidence="1" type="ORF">SEA_TUNATARTARE_32</name>
</gene>
<organism evidence="1 2">
    <name type="scientific">Streptomyces phage TunaTartare</name>
    <dbReference type="NCBI Taxonomy" id="2848887"/>
    <lineage>
        <taxon>Viruses</taxon>
        <taxon>Duplodnaviria</taxon>
        <taxon>Heunggongvirae</taxon>
        <taxon>Uroviricota</taxon>
        <taxon>Caudoviricetes</taxon>
        <taxon>Stanwilliamsviridae</taxon>
        <taxon>Loccivirinae</taxon>
        <taxon>Faustvirus</taxon>
        <taxon>Faustvirus tunatartare</taxon>
    </lineage>
</organism>
<dbReference type="RefSeq" id="YP_010651881.1">
    <property type="nucleotide sequence ID" value="NC_070784.1"/>
</dbReference>
<name>A0A8F2IW98_9CAUD</name>
<dbReference type="GeneID" id="77927601"/>